<dbReference type="GO" id="GO:0140359">
    <property type="term" value="F:ABC-type transporter activity"/>
    <property type="evidence" value="ECO:0007669"/>
    <property type="project" value="InterPro"/>
</dbReference>
<keyword evidence="5" id="KW-0997">Cell inner membrane</keyword>
<reference evidence="12" key="1">
    <citation type="submission" date="2015-09" db="EMBL/GenBank/DDBJ databases">
        <authorList>
            <person name="Wibberg D."/>
        </authorList>
    </citation>
    <scope>NUCLEOTIDE SEQUENCE [LARGE SCALE GENOMIC DNA]</scope>
    <source>
        <strain evidence="12">SD1D</strain>
    </source>
</reference>
<evidence type="ECO:0000256" key="4">
    <source>
        <dbReference type="ARBA" id="ARBA00022475"/>
    </source>
</evidence>
<evidence type="ECO:0000256" key="9">
    <source>
        <dbReference type="RuleBase" id="RU361157"/>
    </source>
</evidence>
<feature type="transmembrane region" description="Helical" evidence="9">
    <location>
        <begin position="103"/>
        <end position="131"/>
    </location>
</feature>
<keyword evidence="12" id="KW-1185">Reference proteome</keyword>
<protein>
    <recommendedName>
        <fullName evidence="9">Transport permease protein</fullName>
    </recommendedName>
</protein>
<dbReference type="GO" id="GO:0043190">
    <property type="term" value="C:ATP-binding cassette (ABC) transporter complex"/>
    <property type="evidence" value="ECO:0007669"/>
    <property type="project" value="InterPro"/>
</dbReference>
<keyword evidence="3 9" id="KW-0813">Transport</keyword>
<comment type="subcellular location">
    <subcellularLocation>
        <location evidence="1">Cell inner membrane</location>
        <topology evidence="1">Multi-pass membrane protein</topology>
    </subcellularLocation>
    <subcellularLocation>
        <location evidence="9">Cell membrane</location>
        <topology evidence="9">Multi-pass membrane protein</topology>
    </subcellularLocation>
</comment>
<dbReference type="PROSITE" id="PS51012">
    <property type="entry name" value="ABC_TM2"/>
    <property type="match status" value="1"/>
</dbReference>
<keyword evidence="8 9" id="KW-0472">Membrane</keyword>
<name>A0A0K8J813_9FIRM</name>
<accession>A0A0K8J813</accession>
<dbReference type="InterPro" id="IPR013525">
    <property type="entry name" value="ABC2_TM"/>
</dbReference>
<dbReference type="GO" id="GO:0015920">
    <property type="term" value="P:lipopolysaccharide transport"/>
    <property type="evidence" value="ECO:0007669"/>
    <property type="project" value="TreeGrafter"/>
</dbReference>
<evidence type="ECO:0000256" key="6">
    <source>
        <dbReference type="ARBA" id="ARBA00022692"/>
    </source>
</evidence>
<dbReference type="InterPro" id="IPR000412">
    <property type="entry name" value="ABC_2_transport"/>
</dbReference>
<sequence length="255" mass="29670">MDRAIKNFKKYRYLLFELTKKNIKLKYRRSYLGILWTLLEPILTTIVLTLVFIGIRKKNDATFPVYILTGRLLYSFFSQSTKQAMKSIRSNSGMIKKVYVPKYIYPLSNILSSYIISMISMIVLFGAMIIFKVYPTVYIFNAIIPLFLILVLSLGMGLILATLAVFFRDMEYLWDVALMMIMYTSAIFYDASSVGAQWIFYFNPIYHIIINFRNCIYGHSLDPQALFISAAYSFASLLIGILLFYKKQDKFILNI</sequence>
<evidence type="ECO:0000256" key="2">
    <source>
        <dbReference type="ARBA" id="ARBA00007783"/>
    </source>
</evidence>
<evidence type="ECO:0000313" key="12">
    <source>
        <dbReference type="Proteomes" id="UP000196053"/>
    </source>
</evidence>
<organism evidence="11 12">
    <name type="scientific">Herbinix luporum</name>
    <dbReference type="NCBI Taxonomy" id="1679721"/>
    <lineage>
        <taxon>Bacteria</taxon>
        <taxon>Bacillati</taxon>
        <taxon>Bacillota</taxon>
        <taxon>Clostridia</taxon>
        <taxon>Lachnospirales</taxon>
        <taxon>Lachnospiraceae</taxon>
        <taxon>Herbinix</taxon>
    </lineage>
</organism>
<feature type="transmembrane region" description="Helical" evidence="9">
    <location>
        <begin position="31"/>
        <end position="55"/>
    </location>
</feature>
<dbReference type="Proteomes" id="UP000196053">
    <property type="component" value="Chromosome I"/>
</dbReference>
<comment type="similarity">
    <text evidence="2 9">Belongs to the ABC-2 integral membrane protein family.</text>
</comment>
<evidence type="ECO:0000256" key="5">
    <source>
        <dbReference type="ARBA" id="ARBA00022519"/>
    </source>
</evidence>
<dbReference type="KEGG" id="hsd:SD1D_2048"/>
<dbReference type="EMBL" id="LN879430">
    <property type="protein sequence ID" value="CUH93584.1"/>
    <property type="molecule type" value="Genomic_DNA"/>
</dbReference>
<keyword evidence="7 9" id="KW-1133">Transmembrane helix</keyword>
<evidence type="ECO:0000259" key="10">
    <source>
        <dbReference type="PROSITE" id="PS51012"/>
    </source>
</evidence>
<dbReference type="Pfam" id="PF01061">
    <property type="entry name" value="ABC2_membrane"/>
    <property type="match status" value="1"/>
</dbReference>
<dbReference type="RefSeq" id="WP_242955216.1">
    <property type="nucleotide sequence ID" value="NZ_DUPS01000058.1"/>
</dbReference>
<evidence type="ECO:0000313" key="11">
    <source>
        <dbReference type="EMBL" id="CUH93584.1"/>
    </source>
</evidence>
<evidence type="ECO:0000256" key="8">
    <source>
        <dbReference type="ARBA" id="ARBA00023136"/>
    </source>
</evidence>
<keyword evidence="6 9" id="KW-0812">Transmembrane</keyword>
<evidence type="ECO:0000256" key="3">
    <source>
        <dbReference type="ARBA" id="ARBA00022448"/>
    </source>
</evidence>
<evidence type="ECO:0000256" key="7">
    <source>
        <dbReference type="ARBA" id="ARBA00022989"/>
    </source>
</evidence>
<comment type="caution">
    <text evidence="9">Lacks conserved residue(s) required for the propagation of feature annotation.</text>
</comment>
<evidence type="ECO:0000256" key="1">
    <source>
        <dbReference type="ARBA" id="ARBA00004429"/>
    </source>
</evidence>
<keyword evidence="4 9" id="KW-1003">Cell membrane</keyword>
<feature type="domain" description="ABC transmembrane type-2" evidence="10">
    <location>
        <begin position="32"/>
        <end position="247"/>
    </location>
</feature>
<feature type="transmembrane region" description="Helical" evidence="9">
    <location>
        <begin position="226"/>
        <end position="245"/>
    </location>
</feature>
<dbReference type="AlphaFoldDB" id="A0A0K8J813"/>
<dbReference type="PANTHER" id="PTHR30413:SF8">
    <property type="entry name" value="TRANSPORT PERMEASE PROTEIN"/>
    <property type="match status" value="1"/>
</dbReference>
<dbReference type="PANTHER" id="PTHR30413">
    <property type="entry name" value="INNER MEMBRANE TRANSPORT PERMEASE"/>
    <property type="match status" value="1"/>
</dbReference>
<dbReference type="InterPro" id="IPR047817">
    <property type="entry name" value="ABC2_TM_bact-type"/>
</dbReference>
<dbReference type="PRINTS" id="PR00164">
    <property type="entry name" value="ABC2TRNSPORT"/>
</dbReference>
<gene>
    <name evidence="11" type="ORF">SD1D_2048</name>
</gene>
<proteinExistence type="inferred from homology"/>
<feature type="transmembrane region" description="Helical" evidence="9">
    <location>
        <begin position="137"/>
        <end position="165"/>
    </location>
</feature>